<dbReference type="GO" id="GO:0046872">
    <property type="term" value="F:metal ion binding"/>
    <property type="evidence" value="ECO:0007669"/>
    <property type="project" value="UniProtKB-UniRule"/>
</dbReference>
<feature type="binding site" description="covalent" evidence="3">
    <location>
        <position position="210"/>
    </location>
    <ligand>
        <name>heme c</name>
        <dbReference type="ChEBI" id="CHEBI:61717"/>
        <label>1</label>
    </ligand>
</feature>
<feature type="binding site" description="axial binding residue" evidence="4">
    <location>
        <position position="118"/>
    </location>
    <ligand>
        <name>heme c</name>
        <dbReference type="ChEBI" id="CHEBI:61717"/>
        <label>1</label>
    </ligand>
    <ligandPart>
        <name>Fe</name>
        <dbReference type="ChEBI" id="CHEBI:18248"/>
    </ligandPart>
</feature>
<comment type="catalytic activity">
    <reaction evidence="2">
        <text>hydroxylamine + 3 Fe(III)-[cytochrome c] = nitric oxide + 3 Fe(II)-[cytochrome c] + 3 H(+)</text>
        <dbReference type="Rhea" id="RHEA:45036"/>
        <dbReference type="Rhea" id="RHEA-COMP:10350"/>
        <dbReference type="Rhea" id="RHEA-COMP:14399"/>
        <dbReference type="ChEBI" id="CHEBI:15378"/>
        <dbReference type="ChEBI" id="CHEBI:15429"/>
        <dbReference type="ChEBI" id="CHEBI:16480"/>
        <dbReference type="ChEBI" id="CHEBI:29033"/>
        <dbReference type="ChEBI" id="CHEBI:29034"/>
    </reaction>
</comment>
<feature type="binding site" description="covalent" evidence="3">
    <location>
        <position position="274"/>
    </location>
    <ligand>
        <name>heme c</name>
        <dbReference type="ChEBI" id="CHEBI:61717"/>
        <label>1</label>
    </ligand>
</feature>
<feature type="binding site" description="covalent" evidence="3">
    <location>
        <position position="395"/>
    </location>
    <ligand>
        <name>heme c</name>
        <dbReference type="ChEBI" id="CHEBI:61717"/>
        <label>1</label>
    </ligand>
</feature>
<gene>
    <name evidence="7" type="ORF">AAW31_01285</name>
    <name evidence="8" type="ORF">AAW31_18275</name>
</gene>
<dbReference type="KEGG" id="nco:AAW31_01285"/>
<accession>A0A0F7KIN0</accession>
<feature type="binding site" description="axial binding residue" evidence="4">
    <location>
        <position position="278"/>
    </location>
    <ligand>
        <name>heme c</name>
        <dbReference type="ChEBI" id="CHEBI:61717"/>
        <label>5</label>
    </ligand>
    <ligandPart>
        <name>Fe</name>
        <dbReference type="ChEBI" id="CHEBI:18248"/>
    </ligandPart>
</feature>
<dbReference type="FunFam" id="1.10.780.10:FF:000001">
    <property type="entry name" value="Hydroxylamine oxidoreductase"/>
    <property type="match status" value="1"/>
</dbReference>
<comment type="catalytic activity">
    <reaction evidence="2">
        <text>hydroxylamine + 4 Fe(III)-[cytochrome c] + H2O = 4 Fe(II)-[cytochrome c] + nitrite + 5 H(+)</text>
        <dbReference type="Rhea" id="RHEA:45032"/>
        <dbReference type="Rhea" id="RHEA-COMP:10350"/>
        <dbReference type="Rhea" id="RHEA-COMP:14399"/>
        <dbReference type="ChEBI" id="CHEBI:15377"/>
        <dbReference type="ChEBI" id="CHEBI:15378"/>
        <dbReference type="ChEBI" id="CHEBI:15429"/>
        <dbReference type="ChEBI" id="CHEBI:16301"/>
        <dbReference type="ChEBI" id="CHEBI:29033"/>
        <dbReference type="ChEBI" id="CHEBI:29034"/>
    </reaction>
</comment>
<feature type="binding site" description="covalent" evidence="3">
    <location>
        <position position="183"/>
    </location>
    <ligand>
        <name>heme c</name>
        <dbReference type="ChEBI" id="CHEBI:61717"/>
        <label>1</label>
    </ligand>
</feature>
<dbReference type="Proteomes" id="UP000034156">
    <property type="component" value="Chromosome"/>
</dbReference>
<feature type="binding site" description="covalent" evidence="3">
    <location>
        <position position="297"/>
    </location>
    <ligand>
        <name>heme c</name>
        <dbReference type="ChEBI" id="CHEBI:61717"/>
        <label>1</label>
    </ligand>
</feature>
<feature type="signal peptide" evidence="6">
    <location>
        <begin position="1"/>
        <end position="35"/>
    </location>
</feature>
<dbReference type="InterPro" id="IPR012138">
    <property type="entry name" value="HAO"/>
</dbReference>
<comment type="function">
    <text evidence="2">Catalyzes the oxidation of hydroxylamine to nitrite. The electrons released in the reaction are partitioned to ammonium monooxygenase and to the respiratory chain. The immediate acceptor of electrons from HAO is cytochrome c-554.</text>
</comment>
<keyword evidence="2 3" id="KW-0349">Heme</keyword>
<dbReference type="FunFam" id="1.20.850.10:FF:000002">
    <property type="entry name" value="Hydroxylamine oxidoreductase"/>
    <property type="match status" value="1"/>
</dbReference>
<feature type="binding site" description="covalent" evidence="3">
    <location>
        <position position="264"/>
    </location>
    <ligand>
        <name>heme c</name>
        <dbReference type="ChEBI" id="CHEBI:61717"/>
        <label>1</label>
    </ligand>
</feature>
<feature type="binding site" description="axial binding residue" evidence="4">
    <location>
        <position position="349"/>
    </location>
    <ligand>
        <name>heme c</name>
        <dbReference type="ChEBI" id="CHEBI:61717"/>
        <label>7</label>
    </ligand>
    <ligandPart>
        <name>Fe</name>
        <dbReference type="ChEBI" id="CHEBI:18248"/>
    </ligandPart>
</feature>
<evidence type="ECO:0000256" key="4">
    <source>
        <dbReference type="PIRSR" id="PIRSR000242-2"/>
    </source>
</evidence>
<feature type="binding site" description="axial binding residue" evidence="4">
    <location>
        <position position="281"/>
    </location>
    <ligand>
        <name>heme c</name>
        <dbReference type="ChEBI" id="CHEBI:61717"/>
        <label>2</label>
    </ligand>
    <ligandPart>
        <name>Fe</name>
        <dbReference type="ChEBI" id="CHEBI:18248"/>
    </ligandPart>
</feature>
<dbReference type="GO" id="GO:0047991">
    <property type="term" value="F:hydroxylamine oxidase activity"/>
    <property type="evidence" value="ECO:0007669"/>
    <property type="project" value="UniProtKB-UniRule"/>
</dbReference>
<dbReference type="InterPro" id="IPR051829">
    <property type="entry name" value="Multiheme_Cytochr_ET"/>
</dbReference>
<feature type="binding site" description="covalent" evidence="3">
    <location>
        <position position="267"/>
    </location>
    <ligand>
        <name>heme c</name>
        <dbReference type="ChEBI" id="CHEBI:61717"/>
        <label>1</label>
    </ligand>
</feature>
<evidence type="ECO:0000313" key="7">
    <source>
        <dbReference type="EMBL" id="AKH36750.1"/>
    </source>
</evidence>
<feature type="transmembrane region" description="Helical" evidence="5">
    <location>
        <begin position="553"/>
        <end position="573"/>
    </location>
</feature>
<dbReference type="PIRSF" id="PIRSF000242">
    <property type="entry name" value="HAO"/>
    <property type="match status" value="1"/>
</dbReference>
<comment type="cofactor">
    <cofactor evidence="2">
        <name>heme c</name>
        <dbReference type="ChEBI" id="CHEBI:61717"/>
    </cofactor>
    <text evidence="2">Binds 8 heme c groups per subunit. One of them, heme-4, is an atypical heme c (unusual heme c binding motif CXXXXCH) and is called P460. Catalysis takes place at heme-4/P460. The other c-type hemes mediate electron transfer to the external electron acceptor, which is a cytochrome c-type protein.</text>
</comment>
<feature type="binding site" description="covalent" evidence="3">
    <location>
        <position position="345"/>
    </location>
    <ligand>
        <name>heme c</name>
        <dbReference type="ChEBI" id="CHEBI:61717"/>
        <label>1</label>
    </ligand>
</feature>
<feature type="binding site" description="axial binding residue" evidence="4">
    <location>
        <position position="494"/>
    </location>
    <ligand>
        <name>heme c</name>
        <dbReference type="ChEBI" id="CHEBI:61717"/>
        <label>7</label>
    </ligand>
    <ligandPart>
        <name>Fe</name>
        <dbReference type="ChEBI" id="CHEBI:18248"/>
    </ligandPart>
</feature>
<keyword evidence="5" id="KW-0472">Membrane</keyword>
<reference evidence="9" key="1">
    <citation type="submission" date="2015-05" db="EMBL/GenBank/DDBJ databases">
        <title>Draft genome of Nitrosomonas communis strain Nm2.</title>
        <authorList>
            <person name="Kozlowski J.A."/>
            <person name="Kits K.D."/>
            <person name="Stein L.Y."/>
        </authorList>
    </citation>
    <scope>NUCLEOTIDE SEQUENCE [LARGE SCALE GENOMIC DNA]</scope>
    <source>
        <strain evidence="9">Nm2</strain>
    </source>
</reference>
<evidence type="ECO:0000256" key="1">
    <source>
        <dbReference type="ARBA" id="ARBA00022729"/>
    </source>
</evidence>
<evidence type="ECO:0000256" key="2">
    <source>
        <dbReference type="PIRNR" id="PIRNR000242"/>
    </source>
</evidence>
<dbReference type="EMBL" id="CP011451">
    <property type="protein sequence ID" value="AKH36750.1"/>
    <property type="molecule type" value="Genomic_DNA"/>
</dbReference>
<reference evidence="8 9" key="2">
    <citation type="journal article" date="2016" name="Genome Announc.">
        <title>Genome Sequence of Nitrosomonas communis Strain Nm2, a Mesophilic Ammonia-Oxidizing Bacterium Isolated from Mediterranean Soil.</title>
        <authorList>
            <person name="Kozlowski J.A."/>
            <person name="Kits K.D."/>
            <person name="Stein L.Y."/>
        </authorList>
    </citation>
    <scope>NUCLEOTIDE SEQUENCE [LARGE SCALE GENOMIC DNA]</scope>
    <source>
        <strain evidence="8 9">Nm2</strain>
    </source>
</reference>
<sequence>MDNNIRKKERGMDARKWLKGLAIACGVMMAGAVHANLSTVPDETYKALNLDRSKATPKETYDALVKRYKDPAQGAGRGTMAEYWEPIPYSMYLDPTTFYKSPSSVKEVVTRQECVECHSDESPVWVQAWKRSTHANLDEVRKLKPEDAKYYKKEKLEEVENNLRSLGKLGAKENLKEVGCIDCHVEINTKKKADHTKDIRMPTADACGTCHLREFAERESERDTMIFPNGQWPEGRPSHALDWKANIETTVWAAMPQREVAEGCSMCHYNQNKCDGCHTRHEFSAAESRKPEACATCHSGVDHNNWEAYSMSKHGKVTAMMGDKWNWDVPLKDAFEKGGQSAPTCASCHMEYEGEYAHNMVRKVRWANYPFVPGVAENITSEWSEKRLDSWAATCSQCHSERFARTYLELMDKGTLEGLAKYQEAHDIVKKLYDEGLLTGQKTNRPAPPAPDKPGFGQFTQLFWSKGNNPASMELKVLEMAENDLAKMHVGFAHVNPGGWTYTEGWGPMNRAYVEIQDEHTRLREMLTLQERVNKLEGSKTSLLDLNSNSEKISLGGLGGGLLLAGTLALIGWRKRKQNKA</sequence>
<feature type="binding site" description="covalent" evidence="3">
    <location>
        <position position="398"/>
    </location>
    <ligand>
        <name>heme c</name>
        <dbReference type="ChEBI" id="CHEBI:61717"/>
        <label>1</label>
    </ligand>
</feature>
<dbReference type="PANTHER" id="PTHR35038:SF6">
    <property type="entry name" value="SURFACE LOCALIZED DECAHEME CYTOCHROME C LIPOPROTEIN"/>
    <property type="match status" value="1"/>
</dbReference>
<name>A0A0F7KIN0_9PROT</name>
<feature type="binding site" description="covalent" evidence="3">
    <location>
        <position position="277"/>
    </location>
    <ligand>
        <name>heme c</name>
        <dbReference type="ChEBI" id="CHEBI:61717"/>
        <label>1</label>
    </ligand>
</feature>
<keyword evidence="9" id="KW-1185">Reference proteome</keyword>
<evidence type="ECO:0000256" key="3">
    <source>
        <dbReference type="PIRSR" id="PIRSR000242-1"/>
    </source>
</evidence>
<proteinExistence type="predicted"/>
<feature type="binding site" description="axial binding residue" evidence="4">
    <location>
        <position position="184"/>
    </location>
    <ligand>
        <name>heme c</name>
        <dbReference type="ChEBI" id="CHEBI:61717"/>
        <label>2</label>
    </ligand>
    <ligandPart>
        <name>Fe</name>
        <dbReference type="ChEBI" id="CHEBI:18248"/>
    </ligandPart>
</feature>
<dbReference type="GO" id="GO:0019331">
    <property type="term" value="P:anaerobic respiration, using ammonium as electron donor"/>
    <property type="evidence" value="ECO:0007669"/>
    <property type="project" value="UniProtKB-UniRule"/>
</dbReference>
<feature type="binding site" description="covalent" evidence="3">
    <location>
        <position position="114"/>
    </location>
    <ligand>
        <name>heme c</name>
        <dbReference type="ChEBI" id="CHEBI:61717"/>
        <label>1</label>
    </ligand>
</feature>
<dbReference type="AlphaFoldDB" id="A0A0F7KIN0"/>
<feature type="binding site" description="covalent" evidence="3">
    <location>
        <position position="117"/>
    </location>
    <ligand>
        <name>heme c</name>
        <dbReference type="ChEBI" id="CHEBI:61717"/>
        <label>1</label>
    </ligand>
</feature>
<feature type="binding site" description="axial binding residue" evidence="4">
    <location>
        <position position="134"/>
    </location>
    <ligand>
        <name>heme c</name>
        <dbReference type="ChEBI" id="CHEBI:61717"/>
        <label>3</label>
    </ligand>
    <ligandPart>
        <name>Fe</name>
        <dbReference type="ChEBI" id="CHEBI:18248"/>
    </ligandPart>
</feature>
<feature type="binding site" description="axial binding residue" evidence="4">
    <location>
        <position position="239"/>
    </location>
    <ligand>
        <name>heme c</name>
        <dbReference type="ChEBI" id="CHEBI:61717"/>
        <label>6</label>
    </ligand>
    <ligandPart>
        <name>Fe</name>
        <dbReference type="ChEBI" id="CHEBI:18248"/>
    </ligandPart>
</feature>
<feature type="binding site" description="covalent" evidence="3">
    <location>
        <position position="348"/>
    </location>
    <ligand>
        <name>heme c</name>
        <dbReference type="ChEBI" id="CHEBI:61717"/>
        <label>1</label>
    </ligand>
</feature>
<dbReference type="Pfam" id="PF13447">
    <property type="entry name" value="Multi-haem_cyto"/>
    <property type="match status" value="1"/>
</dbReference>
<keyword evidence="5" id="KW-0812">Transmembrane</keyword>
<evidence type="ECO:0000256" key="5">
    <source>
        <dbReference type="SAM" id="Phobius"/>
    </source>
</evidence>
<dbReference type="Gene3D" id="1.10.780.10">
    <property type="entry name" value="Hydroxylamine Oxidoreductase, Chain A, domain 1"/>
    <property type="match status" value="1"/>
</dbReference>
<dbReference type="SUPFAM" id="SSF48695">
    <property type="entry name" value="Multiheme cytochromes"/>
    <property type="match status" value="1"/>
</dbReference>
<keyword evidence="2 4" id="KW-0479">Metal-binding</keyword>
<feature type="binding site" description="covalent" evidence="3">
    <location>
        <position position="207"/>
    </location>
    <ligand>
        <name>heme c</name>
        <dbReference type="ChEBI" id="CHEBI:61717"/>
        <label>1</label>
    </ligand>
</feature>
<keyword evidence="5" id="KW-1133">Transmembrane helix</keyword>
<feature type="binding site" description="covalent" evidence="3">
    <location>
        <position position="294"/>
    </location>
    <ligand>
        <name>heme c</name>
        <dbReference type="ChEBI" id="CHEBI:61717"/>
        <label>1</label>
    </ligand>
</feature>
<dbReference type="EC" id="1.7.2.6" evidence="2"/>
<feature type="chain" id="PRO_5007403308" description="Hydroxylamine oxidoreductase" evidence="6">
    <location>
        <begin position="36"/>
        <end position="581"/>
    </location>
</feature>
<protein>
    <recommendedName>
        <fullName evidence="2">Hydroxylamine oxidoreductase</fullName>
        <shortName evidence="2">HAO</shortName>
        <ecNumber evidence="2">1.7.2.6</ecNumber>
    </recommendedName>
</protein>
<feature type="binding site" description="axial binding residue" evidence="4">
    <location>
        <position position="298"/>
    </location>
    <ligand>
        <name>heme c</name>
        <dbReference type="ChEBI" id="CHEBI:61717"/>
        <label>6</label>
    </ligand>
    <ligandPart>
        <name>Fe</name>
        <dbReference type="ChEBI" id="CHEBI:18248"/>
    </ligandPart>
</feature>
<dbReference type="Gene3D" id="1.20.850.10">
    <property type="entry name" value="Hydroxylamine Oxidoreductase, Chain A, domain 2"/>
    <property type="match status" value="1"/>
</dbReference>
<evidence type="ECO:0000313" key="9">
    <source>
        <dbReference type="Proteomes" id="UP000034156"/>
    </source>
</evidence>
<feature type="binding site" description="axial binding residue" evidence="4">
    <location>
        <position position="211"/>
    </location>
    <ligand>
        <name>heme c</name>
        <dbReference type="ChEBI" id="CHEBI:61717"/>
        <label>3</label>
    </ligand>
    <ligandPart>
        <name>Fe</name>
        <dbReference type="ChEBI" id="CHEBI:18248"/>
    </ligandPart>
</feature>
<evidence type="ECO:0000256" key="6">
    <source>
        <dbReference type="SAM" id="SignalP"/>
    </source>
</evidence>
<comment type="subunit">
    <text evidence="2">Homotrimer.</text>
</comment>
<keyword evidence="2 4" id="KW-0408">Iron</keyword>
<dbReference type="KEGG" id="nco:AAW31_18275"/>
<dbReference type="EMBL" id="CP011451">
    <property type="protein sequence ID" value="AKH39316.1"/>
    <property type="molecule type" value="Genomic_DNA"/>
</dbReference>
<keyword evidence="2" id="KW-0560">Oxidoreductase</keyword>
<feature type="binding site" description="covalent" evidence="3">
    <location>
        <position position="180"/>
    </location>
    <ligand>
        <name>heme c</name>
        <dbReference type="ChEBI" id="CHEBI:61717"/>
        <label>1</label>
    </ligand>
</feature>
<dbReference type="PATRIC" id="fig|44574.3.peg.304"/>
<keyword evidence="1 6" id="KW-0732">Signal</keyword>
<feature type="binding site" description="axial binding residue" evidence="4">
    <location>
        <position position="358"/>
    </location>
    <ligand>
        <name>heme c</name>
        <dbReference type="ChEBI" id="CHEBI:61717"/>
        <label>5</label>
    </ligand>
    <ligandPart>
        <name>Fe</name>
        <dbReference type="ChEBI" id="CHEBI:18248"/>
    </ligandPart>
</feature>
<evidence type="ECO:0000313" key="8">
    <source>
        <dbReference type="EMBL" id="AKH39316.1"/>
    </source>
</evidence>
<feature type="binding site" description="axial binding residue" evidence="4">
    <location>
        <position position="195"/>
    </location>
    <ligand>
        <name>heme c</name>
        <dbReference type="ChEBI" id="CHEBI:61717"/>
        <label>1</label>
    </ligand>
    <ligandPart>
        <name>Fe</name>
        <dbReference type="ChEBI" id="CHEBI:18248"/>
    </ligandPart>
</feature>
<organism evidence="8 9">
    <name type="scientific">Nitrosomonas communis</name>
    <dbReference type="NCBI Taxonomy" id="44574"/>
    <lineage>
        <taxon>Bacteria</taxon>
        <taxon>Pseudomonadati</taxon>
        <taxon>Pseudomonadota</taxon>
        <taxon>Betaproteobacteria</taxon>
        <taxon>Nitrosomonadales</taxon>
        <taxon>Nitrosomonadaceae</taxon>
        <taxon>Nitrosomonas</taxon>
    </lineage>
</organism>
<dbReference type="PANTHER" id="PTHR35038">
    <property type="entry name" value="DISSIMILATORY SULFITE REDUCTASE SIRA"/>
    <property type="match status" value="1"/>
</dbReference>
<feature type="binding site" description="axial binding residue" evidence="4">
    <location>
        <position position="399"/>
    </location>
    <ligand>
        <name>heme c</name>
        <dbReference type="ChEBI" id="CHEBI:61717"/>
        <label>8</label>
    </ligand>
    <ligandPart>
        <name>Fe</name>
        <dbReference type="ChEBI" id="CHEBI:18248"/>
    </ligandPart>
</feature>
<dbReference type="InterPro" id="IPR036280">
    <property type="entry name" value="Multihaem_cyt_sf"/>
</dbReference>
<feature type="binding site" description="axial binding residue" evidence="4">
    <location>
        <position position="314"/>
    </location>
    <ligand>
        <name>heme c</name>
        <dbReference type="ChEBI" id="CHEBI:61717"/>
        <label>8</label>
    </ligand>
    <ligandPart>
        <name>Fe</name>
        <dbReference type="ChEBI" id="CHEBI:18248"/>
    </ligandPart>
</feature>
<feature type="binding site" description="axial binding residue" evidence="4">
    <location>
        <position position="268"/>
    </location>
    <ligand>
        <name>heme c</name>
        <dbReference type="ChEBI" id="CHEBI:61717"/>
        <label>4</label>
    </ligand>
    <ligandPart>
        <name>Fe</name>
        <dbReference type="ChEBI" id="CHEBI:18248"/>
    </ligandPart>
</feature>